<dbReference type="InterPro" id="IPR036396">
    <property type="entry name" value="Cyt_P450_sf"/>
</dbReference>
<dbReference type="Proteomes" id="UP001558652">
    <property type="component" value="Unassembled WGS sequence"/>
</dbReference>
<evidence type="ECO:0000313" key="3">
    <source>
        <dbReference type="Proteomes" id="UP001558652"/>
    </source>
</evidence>
<comment type="caution">
    <text evidence="2">The sequence shown here is derived from an EMBL/GenBank/DDBJ whole genome shotgun (WGS) entry which is preliminary data.</text>
</comment>
<dbReference type="AlphaFoldDB" id="A0ABD0Y7D7"/>
<keyword evidence="1" id="KW-0560">Oxidoreductase</keyword>
<dbReference type="EMBL" id="JBFDAA010000012">
    <property type="protein sequence ID" value="KAL1123290.1"/>
    <property type="molecule type" value="Genomic_DNA"/>
</dbReference>
<dbReference type="GO" id="GO:0004497">
    <property type="term" value="F:monooxygenase activity"/>
    <property type="evidence" value="ECO:0007669"/>
    <property type="project" value="UniProtKB-KW"/>
</dbReference>
<sequence length="129" mass="14980">MFQKNKTQKTTENVAGDESVQFLDYLKSLMEEYPRFMKYWIMGLPSVFINQPEDLELLMNSSVHITKGEEYVFLTPWLNEGLLLATADIPTHSSTYIEAFADDNRESCSVSCNRQYWYTILNNDSKNGE</sequence>
<dbReference type="Gene3D" id="1.10.630.10">
    <property type="entry name" value="Cytochrome P450"/>
    <property type="match status" value="1"/>
</dbReference>
<evidence type="ECO:0000313" key="2">
    <source>
        <dbReference type="EMBL" id="KAL1123290.1"/>
    </source>
</evidence>
<keyword evidence="1" id="KW-0503">Monooxygenase</keyword>
<keyword evidence="3" id="KW-1185">Reference proteome</keyword>
<protein>
    <submittedName>
        <fullName evidence="2">Uncharacterized protein</fullName>
    </submittedName>
</protein>
<organism evidence="2 3">
    <name type="scientific">Ranatra chinensis</name>
    <dbReference type="NCBI Taxonomy" id="642074"/>
    <lineage>
        <taxon>Eukaryota</taxon>
        <taxon>Metazoa</taxon>
        <taxon>Ecdysozoa</taxon>
        <taxon>Arthropoda</taxon>
        <taxon>Hexapoda</taxon>
        <taxon>Insecta</taxon>
        <taxon>Pterygota</taxon>
        <taxon>Neoptera</taxon>
        <taxon>Paraneoptera</taxon>
        <taxon>Hemiptera</taxon>
        <taxon>Heteroptera</taxon>
        <taxon>Panheteroptera</taxon>
        <taxon>Nepomorpha</taxon>
        <taxon>Nepidae</taxon>
        <taxon>Ranatrinae</taxon>
        <taxon>Ranatra</taxon>
    </lineage>
</organism>
<reference evidence="2 3" key="1">
    <citation type="submission" date="2024-07" db="EMBL/GenBank/DDBJ databases">
        <title>Chromosome-level genome assembly of the water stick insect Ranatra chinensis (Heteroptera: Nepidae).</title>
        <authorList>
            <person name="Liu X."/>
        </authorList>
    </citation>
    <scope>NUCLEOTIDE SEQUENCE [LARGE SCALE GENOMIC DNA]</scope>
    <source>
        <strain evidence="2">Cailab_2021Rc</strain>
        <tissue evidence="2">Muscle</tissue>
    </source>
</reference>
<dbReference type="SUPFAM" id="SSF48264">
    <property type="entry name" value="Cytochrome P450"/>
    <property type="match status" value="1"/>
</dbReference>
<proteinExistence type="predicted"/>
<gene>
    <name evidence="2" type="ORF">AAG570_002376</name>
</gene>
<evidence type="ECO:0000256" key="1">
    <source>
        <dbReference type="ARBA" id="ARBA00023033"/>
    </source>
</evidence>
<accession>A0ABD0Y7D7</accession>
<name>A0ABD0Y7D7_9HEMI</name>